<keyword evidence="2" id="KW-1185">Reference proteome</keyword>
<dbReference type="EMBL" id="JAINUF010000009">
    <property type="protein sequence ID" value="KAJ8350952.1"/>
    <property type="molecule type" value="Genomic_DNA"/>
</dbReference>
<comment type="caution">
    <text evidence="1">The sequence shown here is derived from an EMBL/GenBank/DDBJ whole genome shotgun (WGS) entry which is preliminary data.</text>
</comment>
<accession>A0A9Q1F4M8</accession>
<evidence type="ECO:0000313" key="1">
    <source>
        <dbReference type="EMBL" id="KAJ8350952.1"/>
    </source>
</evidence>
<dbReference type="Proteomes" id="UP001152622">
    <property type="component" value="Chromosome 9"/>
</dbReference>
<gene>
    <name evidence="1" type="ORF">SKAU_G00260820</name>
</gene>
<reference evidence="1" key="1">
    <citation type="journal article" date="2023" name="Science">
        <title>Genome structures resolve the early diversification of teleost fishes.</title>
        <authorList>
            <person name="Parey E."/>
            <person name="Louis A."/>
            <person name="Montfort J."/>
            <person name="Bouchez O."/>
            <person name="Roques C."/>
            <person name="Iampietro C."/>
            <person name="Lluch J."/>
            <person name="Castinel A."/>
            <person name="Donnadieu C."/>
            <person name="Desvignes T."/>
            <person name="Floi Bucao C."/>
            <person name="Jouanno E."/>
            <person name="Wen M."/>
            <person name="Mejri S."/>
            <person name="Dirks R."/>
            <person name="Jansen H."/>
            <person name="Henkel C."/>
            <person name="Chen W.J."/>
            <person name="Zahm M."/>
            <person name="Cabau C."/>
            <person name="Klopp C."/>
            <person name="Thompson A.W."/>
            <person name="Robinson-Rechavi M."/>
            <person name="Braasch I."/>
            <person name="Lecointre G."/>
            <person name="Bobe J."/>
            <person name="Postlethwait J.H."/>
            <person name="Berthelot C."/>
            <person name="Roest Crollius H."/>
            <person name="Guiguen Y."/>
        </authorList>
    </citation>
    <scope>NUCLEOTIDE SEQUENCE</scope>
    <source>
        <strain evidence="1">WJC10195</strain>
    </source>
</reference>
<proteinExistence type="predicted"/>
<organism evidence="1 2">
    <name type="scientific">Synaphobranchus kaupii</name>
    <name type="common">Kaup's arrowtooth eel</name>
    <dbReference type="NCBI Taxonomy" id="118154"/>
    <lineage>
        <taxon>Eukaryota</taxon>
        <taxon>Metazoa</taxon>
        <taxon>Chordata</taxon>
        <taxon>Craniata</taxon>
        <taxon>Vertebrata</taxon>
        <taxon>Euteleostomi</taxon>
        <taxon>Actinopterygii</taxon>
        <taxon>Neopterygii</taxon>
        <taxon>Teleostei</taxon>
        <taxon>Anguilliformes</taxon>
        <taxon>Synaphobranchidae</taxon>
        <taxon>Synaphobranchus</taxon>
    </lineage>
</organism>
<evidence type="ECO:0000313" key="2">
    <source>
        <dbReference type="Proteomes" id="UP001152622"/>
    </source>
</evidence>
<dbReference type="AlphaFoldDB" id="A0A9Q1F4M8"/>
<name>A0A9Q1F4M8_SYNKA</name>
<sequence length="152" mass="17144">MTERTANGRDRTCVTMATRHISTFTSSPVAAEEEGCGNTEEKAPHQTFRRVLAQLSRVLYSGSVGRFAHIGDLVLKWDNTRQLCLACRMSTVRHLLSVSQASDAERALRFTRSETRSVQLRLCVFLRSRASCFGHFHIVFPEHRASPLLSLH</sequence>
<protein>
    <submittedName>
        <fullName evidence="1">Uncharacterized protein</fullName>
    </submittedName>
</protein>